<dbReference type="AlphaFoldDB" id="A0A437NPY0"/>
<dbReference type="EMBL" id="SACP01000061">
    <property type="protein sequence ID" value="RVU11985.1"/>
    <property type="molecule type" value="Genomic_DNA"/>
</dbReference>
<dbReference type="RefSeq" id="WP_127734184.1">
    <property type="nucleotide sequence ID" value="NZ_SACP01000061.1"/>
</dbReference>
<dbReference type="Proteomes" id="UP000286997">
    <property type="component" value="Unassembled WGS sequence"/>
</dbReference>
<proteinExistence type="predicted"/>
<keyword evidence="3" id="KW-1185">Reference proteome</keyword>
<accession>A0A437NPY0</accession>
<protein>
    <submittedName>
        <fullName evidence="2">Uncharacterized protein</fullName>
    </submittedName>
</protein>
<name>A0A437NPY0_9HYPH</name>
<evidence type="ECO:0000313" key="3">
    <source>
        <dbReference type="Proteomes" id="UP000286997"/>
    </source>
</evidence>
<reference evidence="2 3" key="1">
    <citation type="submission" date="2019-01" db="EMBL/GenBank/DDBJ databases">
        <authorList>
            <person name="Chen W.-M."/>
        </authorList>
    </citation>
    <scope>NUCLEOTIDE SEQUENCE [LARGE SCALE GENOMIC DNA]</scope>
    <source>
        <strain evidence="2 3">TER-1</strain>
    </source>
</reference>
<organism evidence="2 3">
    <name type="scientific">Methylobacterium oryzihabitans</name>
    <dbReference type="NCBI Taxonomy" id="2499852"/>
    <lineage>
        <taxon>Bacteria</taxon>
        <taxon>Pseudomonadati</taxon>
        <taxon>Pseudomonadota</taxon>
        <taxon>Alphaproteobacteria</taxon>
        <taxon>Hyphomicrobiales</taxon>
        <taxon>Methylobacteriaceae</taxon>
        <taxon>Methylobacterium</taxon>
    </lineage>
</organism>
<feature type="region of interest" description="Disordered" evidence="1">
    <location>
        <begin position="1"/>
        <end position="41"/>
    </location>
</feature>
<evidence type="ECO:0000313" key="2">
    <source>
        <dbReference type="EMBL" id="RVU11985.1"/>
    </source>
</evidence>
<comment type="caution">
    <text evidence="2">The sequence shown here is derived from an EMBL/GenBank/DDBJ whole genome shotgun (WGS) entry which is preliminary data.</text>
</comment>
<sequence length="89" mass="9538">MVAAMPLPEHQTVRATRDPLPVSSPRAIEETGAARAQESAEARTEAFRDYLDQGGITVLEDLSRKRHPSAADLISQQSVYAAPGVPLGL</sequence>
<evidence type="ECO:0000256" key="1">
    <source>
        <dbReference type="SAM" id="MobiDB-lite"/>
    </source>
</evidence>
<gene>
    <name evidence="2" type="ORF">EOE48_28175</name>
</gene>